<dbReference type="RefSeq" id="WP_237853979.1">
    <property type="nucleotide sequence ID" value="NZ_JAKLWS010000010.1"/>
</dbReference>
<dbReference type="EMBL" id="JAKLWS010000010">
    <property type="protein sequence ID" value="MCG2588918.1"/>
    <property type="molecule type" value="Genomic_DNA"/>
</dbReference>
<dbReference type="InterPro" id="IPR011042">
    <property type="entry name" value="6-blade_b-propeller_TolB-like"/>
</dbReference>
<dbReference type="Proteomes" id="UP001165366">
    <property type="component" value="Unassembled WGS sequence"/>
</dbReference>
<accession>A0ABS9KDJ4</accession>
<dbReference type="SUPFAM" id="SSF50952">
    <property type="entry name" value="Soluble quinoprotein glucose dehydrogenase"/>
    <property type="match status" value="1"/>
</dbReference>
<feature type="domain" description="Glucose/Sorbosone dehydrogenase" evidence="1">
    <location>
        <begin position="222"/>
        <end position="425"/>
    </location>
</feature>
<keyword evidence="3" id="KW-1185">Reference proteome</keyword>
<dbReference type="InterPro" id="IPR011041">
    <property type="entry name" value="Quinoprot_gluc/sorb_DH_b-prop"/>
</dbReference>
<protein>
    <submittedName>
        <fullName evidence="2">PQQ-dependent sugar dehydrogenase</fullName>
    </submittedName>
</protein>
<comment type="caution">
    <text evidence="2">The sequence shown here is derived from an EMBL/GenBank/DDBJ whole genome shotgun (WGS) entry which is preliminary data.</text>
</comment>
<name>A0ABS9KDJ4_9BACT</name>
<dbReference type="Gene3D" id="2.120.10.30">
    <property type="entry name" value="TolB, C-terminal domain"/>
    <property type="match status" value="1"/>
</dbReference>
<evidence type="ECO:0000259" key="1">
    <source>
        <dbReference type="Pfam" id="PF07995"/>
    </source>
</evidence>
<gene>
    <name evidence="2" type="ORF">L6773_10090</name>
</gene>
<evidence type="ECO:0000313" key="3">
    <source>
        <dbReference type="Proteomes" id="UP001165366"/>
    </source>
</evidence>
<dbReference type="InterPro" id="IPR012938">
    <property type="entry name" value="Glc/Sorbosone_DH"/>
</dbReference>
<organism evidence="2 3">
    <name type="scientific">Rhodohalobacter sulfatireducens</name>
    <dbReference type="NCBI Taxonomy" id="2911366"/>
    <lineage>
        <taxon>Bacteria</taxon>
        <taxon>Pseudomonadati</taxon>
        <taxon>Balneolota</taxon>
        <taxon>Balneolia</taxon>
        <taxon>Balneolales</taxon>
        <taxon>Balneolaceae</taxon>
        <taxon>Rhodohalobacter</taxon>
    </lineage>
</organism>
<reference evidence="2" key="2">
    <citation type="submission" date="2024-05" db="EMBL/GenBank/DDBJ databases">
        <title>Rhodohalobacter halophilus gen. nov., sp. nov., a moderately halophilic member of the family Balneolaceae.</title>
        <authorList>
            <person name="Xia J."/>
        </authorList>
    </citation>
    <scope>NUCLEOTIDE SEQUENCE</scope>
    <source>
        <strain evidence="2">WB101</strain>
    </source>
</reference>
<proteinExistence type="predicted"/>
<sequence>MIKKYFWLIPLLLVFFIYGVSVGTYRMFPFQQIKHAKDILDRTFEMELSAENISGSTQSTILQRLLIKKVKIGDQIGSGGGISNSGSILFLITNKGSIQAFDIDKFREFNVESKDVPLNLEELFNSGIFTNDDVELIWYRVNGVYSEQVDSTTYRLFVSHNGFDSTENCITHNISSTDLKLTDLTVNQVSNWNTIFTAEPCIDPNPEHYLSSHPYEGSVSGGTIIEFNENQLLVTIGEYMRHGLNNAEAYSMDPAIPYGKMVVVDKKSGDWSIYSTGHRNPAGLFIDESGTIWSTENGPLGGDELNIIKPGTNYGWPLVSLGVWYVPTYRLTGGRDYGRHTGYQKPVFSWPNSIAPAALLRIQGDKFRYWSGDLIVGTRANQSLRRLRLDDSLRVIYDERIDLGHRVRDLTALPDESIAIFTDDGYLIFIDDGGSSFHQMGPNEHQRLRKLENYDRFQVTSNRE</sequence>
<dbReference type="Pfam" id="PF07995">
    <property type="entry name" value="GSDH"/>
    <property type="match status" value="1"/>
</dbReference>
<reference evidence="2" key="1">
    <citation type="submission" date="2022-01" db="EMBL/GenBank/DDBJ databases">
        <authorList>
            <person name="Wang Y."/>
        </authorList>
    </citation>
    <scope>NUCLEOTIDE SEQUENCE</scope>
    <source>
        <strain evidence="2">WB101</strain>
    </source>
</reference>
<evidence type="ECO:0000313" key="2">
    <source>
        <dbReference type="EMBL" id="MCG2588918.1"/>
    </source>
</evidence>